<evidence type="ECO:0000256" key="4">
    <source>
        <dbReference type="ARBA" id="ARBA00022827"/>
    </source>
</evidence>
<evidence type="ECO:0000256" key="3">
    <source>
        <dbReference type="ARBA" id="ARBA00022630"/>
    </source>
</evidence>
<dbReference type="GO" id="GO:0050660">
    <property type="term" value="F:flavin adenine dinucleotide binding"/>
    <property type="evidence" value="ECO:0007669"/>
    <property type="project" value="InterPro"/>
</dbReference>
<sequence length="286" mass="32836">MAFTKDQEFLISLHGQPSPQKFDYVEGFVIVDDSLINSWRSSFLSPLNPIKLSSVNPDGGVLYCLEITKNYAESDAHTVDEDIEALSKKLKFIPNLVFKTDVPYVEFLDRVHTSELKLRSQGLWDVPHPWINLFVPKSKISDFDKVVFKRILGKNTSGPILIYPMNKHKSSVVTPDEEVFYVVGLLRSAASSGSANNDSINDDIDETQSVEYLSQQNDDIVKYCGEAGIMVKKYLPHFETQEEWMDHYGQKWDHFLKLKNKFDPRRVLATGQRIFTTNMNKKTKKY</sequence>
<dbReference type="Gramene" id="evm.model.01.2951">
    <property type="protein sequence ID" value="cds.evm.model.01.2951"/>
    <property type="gene ID" value="evm.TU.01.2951"/>
</dbReference>
<dbReference type="InterPro" id="IPR050432">
    <property type="entry name" value="FAD-linked_Oxidoreductases_BP"/>
</dbReference>
<organism evidence="7 8">
    <name type="scientific">Cannabis sativa</name>
    <name type="common">Hemp</name>
    <name type="synonym">Marijuana</name>
    <dbReference type="NCBI Taxonomy" id="3483"/>
    <lineage>
        <taxon>Eukaryota</taxon>
        <taxon>Viridiplantae</taxon>
        <taxon>Streptophyta</taxon>
        <taxon>Embryophyta</taxon>
        <taxon>Tracheophyta</taxon>
        <taxon>Spermatophyta</taxon>
        <taxon>Magnoliopsida</taxon>
        <taxon>eudicotyledons</taxon>
        <taxon>Gunneridae</taxon>
        <taxon>Pentapetalae</taxon>
        <taxon>rosids</taxon>
        <taxon>fabids</taxon>
        <taxon>Rosales</taxon>
        <taxon>Cannabaceae</taxon>
        <taxon>Cannabis</taxon>
    </lineage>
</organism>
<feature type="domain" description="Cytokinin dehydrogenase 1 FAD/cytokinin binding" evidence="6">
    <location>
        <begin position="2"/>
        <end position="275"/>
    </location>
</feature>
<evidence type="ECO:0000256" key="5">
    <source>
        <dbReference type="ARBA" id="ARBA00023002"/>
    </source>
</evidence>
<dbReference type="Gene3D" id="3.40.462.10">
    <property type="entry name" value="FAD-linked oxidases, C-terminal domain"/>
    <property type="match status" value="1"/>
</dbReference>
<dbReference type="InterPro" id="IPR015345">
    <property type="entry name" value="Cytokinin_DH_FAD/cytokin-bd"/>
</dbReference>
<dbReference type="AlphaFoldDB" id="A0A803NN70"/>
<dbReference type="InterPro" id="IPR016164">
    <property type="entry name" value="FAD-linked_Oxase-like_C"/>
</dbReference>
<keyword evidence="4" id="KW-0274">FAD</keyword>
<protein>
    <recommendedName>
        <fullName evidence="6">Cytokinin dehydrogenase 1 FAD/cytokinin binding domain-containing protein</fullName>
    </recommendedName>
</protein>
<dbReference type="EnsemblPlants" id="evm.model.01.2951">
    <property type="protein sequence ID" value="cds.evm.model.01.2951"/>
    <property type="gene ID" value="evm.TU.01.2951"/>
</dbReference>
<dbReference type="EMBL" id="UZAU01000083">
    <property type="status" value="NOT_ANNOTATED_CDS"/>
    <property type="molecule type" value="Genomic_DNA"/>
</dbReference>
<comment type="similarity">
    <text evidence="2">Belongs to the oxygen-dependent FAD-linked oxidoreductase family.</text>
</comment>
<dbReference type="InterPro" id="IPR016170">
    <property type="entry name" value="Cytok_DH_C_sf"/>
</dbReference>
<evidence type="ECO:0000256" key="2">
    <source>
        <dbReference type="ARBA" id="ARBA00005466"/>
    </source>
</evidence>
<evidence type="ECO:0000313" key="7">
    <source>
        <dbReference type="EnsemblPlants" id="cds.evm.model.01.2951"/>
    </source>
</evidence>
<comment type="cofactor">
    <cofactor evidence="1">
        <name>FAD</name>
        <dbReference type="ChEBI" id="CHEBI:57692"/>
    </cofactor>
</comment>
<evidence type="ECO:0000256" key="1">
    <source>
        <dbReference type="ARBA" id="ARBA00001974"/>
    </source>
</evidence>
<reference evidence="7" key="2">
    <citation type="submission" date="2021-03" db="UniProtKB">
        <authorList>
            <consortium name="EnsemblPlants"/>
        </authorList>
    </citation>
    <scope>IDENTIFICATION</scope>
</reference>
<keyword evidence="3" id="KW-0285">Flavoprotein</keyword>
<evidence type="ECO:0000313" key="8">
    <source>
        <dbReference type="Proteomes" id="UP000596661"/>
    </source>
</evidence>
<dbReference type="PANTHER" id="PTHR13878">
    <property type="entry name" value="GULONOLACTONE OXIDASE"/>
    <property type="match status" value="1"/>
</dbReference>
<evidence type="ECO:0000259" key="6">
    <source>
        <dbReference type="Pfam" id="PF09265"/>
    </source>
</evidence>
<keyword evidence="8" id="KW-1185">Reference proteome</keyword>
<accession>A0A803NN70</accession>
<dbReference type="PANTHER" id="PTHR13878:SF102">
    <property type="entry name" value="CYTOKININ DEHYDROGENASE 5"/>
    <property type="match status" value="1"/>
</dbReference>
<dbReference type="SUPFAM" id="SSF55103">
    <property type="entry name" value="FAD-linked oxidases, C-terminal domain"/>
    <property type="match status" value="1"/>
</dbReference>
<reference evidence="7" key="1">
    <citation type="submission" date="2018-11" db="EMBL/GenBank/DDBJ databases">
        <authorList>
            <person name="Grassa J C."/>
        </authorList>
    </citation>
    <scope>NUCLEOTIDE SEQUENCE [LARGE SCALE GENOMIC DNA]</scope>
</reference>
<keyword evidence="5" id="KW-0560">Oxidoreductase</keyword>
<dbReference type="Proteomes" id="UP000596661">
    <property type="component" value="Chromosome 1"/>
</dbReference>
<dbReference type="Pfam" id="PF09265">
    <property type="entry name" value="Cytokin-bind"/>
    <property type="match status" value="1"/>
</dbReference>
<proteinExistence type="inferred from homology"/>
<dbReference type="GO" id="GO:0009690">
    <property type="term" value="P:cytokinin metabolic process"/>
    <property type="evidence" value="ECO:0007669"/>
    <property type="project" value="InterPro"/>
</dbReference>
<name>A0A803NN70_CANSA</name>
<dbReference type="OMA" id="LELAMYF"/>
<dbReference type="GO" id="GO:0019139">
    <property type="term" value="F:cytokinin dehydrogenase activity"/>
    <property type="evidence" value="ECO:0007669"/>
    <property type="project" value="InterPro"/>
</dbReference>